<name>A0A0F9VRR7_9ZZZZ</name>
<reference evidence="1" key="1">
    <citation type="journal article" date="2015" name="Nature">
        <title>Complex archaea that bridge the gap between prokaryotes and eukaryotes.</title>
        <authorList>
            <person name="Spang A."/>
            <person name="Saw J.H."/>
            <person name="Jorgensen S.L."/>
            <person name="Zaremba-Niedzwiedzka K."/>
            <person name="Martijn J."/>
            <person name="Lind A.E."/>
            <person name="van Eijk R."/>
            <person name="Schleper C."/>
            <person name="Guy L."/>
            <person name="Ettema T.J."/>
        </authorList>
    </citation>
    <scope>NUCLEOTIDE SEQUENCE</scope>
</reference>
<dbReference type="AlphaFoldDB" id="A0A0F9VRR7"/>
<accession>A0A0F9VRR7</accession>
<evidence type="ECO:0000313" key="1">
    <source>
        <dbReference type="EMBL" id="KKN68458.1"/>
    </source>
</evidence>
<proteinExistence type="predicted"/>
<sequence>MCICKLDLLCAGPVCRPDADVLAVPGDRTLNSTQTRPDPGTVIVDAVTLTVKIHDYFHGDLDKIKRWLLTRNKEIGGLTPLMCIFYGGPQKFGMFKWVERAVKDNTLEGSKIEVVS</sequence>
<comment type="caution">
    <text evidence="1">The sequence shown here is derived from an EMBL/GenBank/DDBJ whole genome shotgun (WGS) entry which is preliminary data.</text>
</comment>
<gene>
    <name evidence="1" type="ORF">LCGC14_0450940</name>
</gene>
<protein>
    <submittedName>
        <fullName evidence="1">Uncharacterized protein</fullName>
    </submittedName>
</protein>
<dbReference type="EMBL" id="LAZR01000448">
    <property type="protein sequence ID" value="KKN68458.1"/>
    <property type="molecule type" value="Genomic_DNA"/>
</dbReference>
<organism evidence="1">
    <name type="scientific">marine sediment metagenome</name>
    <dbReference type="NCBI Taxonomy" id="412755"/>
    <lineage>
        <taxon>unclassified sequences</taxon>
        <taxon>metagenomes</taxon>
        <taxon>ecological metagenomes</taxon>
    </lineage>
</organism>